<sequence length="242" mass="26243">MSPEVRFNALGIPYVVEFANVTFRAPSRSSSRASSRSVVPRREAELPPLPPSRPLALRREASSSRSTLNLRPTPSRSTLNSEWTLAATASSETLACREPEKTIDTNEDHGLYIRFASQLSQPPSKLSQSRIARLKYRIAKAVMAAGMDTSPSAELGDPMDESGHCRASISSIRSEDVETRGMPGSLFRGTYGQVMTALRAAGLTTVACKESGVQEATRLGALFVARPNERGGVEFTKLTLWG</sequence>
<feature type="region of interest" description="Disordered" evidence="1">
    <location>
        <begin position="29"/>
        <end position="80"/>
    </location>
</feature>
<evidence type="ECO:0000256" key="1">
    <source>
        <dbReference type="SAM" id="MobiDB-lite"/>
    </source>
</evidence>
<name>A0A1Y2IRN3_TRAC3</name>
<keyword evidence="3" id="KW-1185">Reference proteome</keyword>
<evidence type="ECO:0000313" key="2">
    <source>
        <dbReference type="EMBL" id="OSD03333.1"/>
    </source>
</evidence>
<reference evidence="2 3" key="1">
    <citation type="journal article" date="2015" name="Biotechnol. Biofuels">
        <title>Enhanced degradation of softwood versus hardwood by the white-rot fungus Pycnoporus coccineus.</title>
        <authorList>
            <person name="Couturier M."/>
            <person name="Navarro D."/>
            <person name="Chevret D."/>
            <person name="Henrissat B."/>
            <person name="Piumi F."/>
            <person name="Ruiz-Duenas F.J."/>
            <person name="Martinez A.T."/>
            <person name="Grigoriev I.V."/>
            <person name="Riley R."/>
            <person name="Lipzen A."/>
            <person name="Berrin J.G."/>
            <person name="Master E.R."/>
            <person name="Rosso M.N."/>
        </authorList>
    </citation>
    <scope>NUCLEOTIDE SEQUENCE [LARGE SCALE GENOMIC DNA]</scope>
    <source>
        <strain evidence="2 3">BRFM310</strain>
    </source>
</reference>
<dbReference type="EMBL" id="KZ084101">
    <property type="protein sequence ID" value="OSD03333.1"/>
    <property type="molecule type" value="Genomic_DNA"/>
</dbReference>
<protein>
    <submittedName>
        <fullName evidence="2">Uncharacterized protein</fullName>
    </submittedName>
</protein>
<dbReference type="AlphaFoldDB" id="A0A1Y2IRN3"/>
<feature type="compositionally biased region" description="Polar residues" evidence="1">
    <location>
        <begin position="67"/>
        <end position="80"/>
    </location>
</feature>
<organism evidence="2 3">
    <name type="scientific">Trametes coccinea (strain BRFM310)</name>
    <name type="common">Pycnoporus coccineus</name>
    <dbReference type="NCBI Taxonomy" id="1353009"/>
    <lineage>
        <taxon>Eukaryota</taxon>
        <taxon>Fungi</taxon>
        <taxon>Dikarya</taxon>
        <taxon>Basidiomycota</taxon>
        <taxon>Agaricomycotina</taxon>
        <taxon>Agaricomycetes</taxon>
        <taxon>Polyporales</taxon>
        <taxon>Polyporaceae</taxon>
        <taxon>Trametes</taxon>
    </lineage>
</organism>
<feature type="compositionally biased region" description="Low complexity" evidence="1">
    <location>
        <begin position="29"/>
        <end position="38"/>
    </location>
</feature>
<gene>
    <name evidence="2" type="ORF">PYCCODRAFT_1458699</name>
</gene>
<evidence type="ECO:0000313" key="3">
    <source>
        <dbReference type="Proteomes" id="UP000193067"/>
    </source>
</evidence>
<accession>A0A1Y2IRN3</accession>
<dbReference type="OrthoDB" id="3262301at2759"/>
<dbReference type="Proteomes" id="UP000193067">
    <property type="component" value="Unassembled WGS sequence"/>
</dbReference>
<proteinExistence type="predicted"/>